<dbReference type="NCBIfam" id="TIGR02937">
    <property type="entry name" value="sigma70-ECF"/>
    <property type="match status" value="1"/>
</dbReference>
<dbReference type="SUPFAM" id="SSF88946">
    <property type="entry name" value="Sigma2 domain of RNA polymerase sigma factors"/>
    <property type="match status" value="1"/>
</dbReference>
<dbReference type="InterPro" id="IPR013324">
    <property type="entry name" value="RNA_pol_sigma_r3/r4-like"/>
</dbReference>
<dbReference type="GO" id="GO:0006352">
    <property type="term" value="P:DNA-templated transcription initiation"/>
    <property type="evidence" value="ECO:0007669"/>
    <property type="project" value="InterPro"/>
</dbReference>
<dbReference type="PANTHER" id="PTHR43133:SF45">
    <property type="entry name" value="RNA POLYMERASE ECF-TYPE SIGMA FACTOR"/>
    <property type="match status" value="1"/>
</dbReference>
<dbReference type="InterPro" id="IPR013325">
    <property type="entry name" value="RNA_pol_sigma_r2"/>
</dbReference>
<organism evidence="7 8">
    <name type="scientific">Algoriphagus alkaliphilus</name>
    <dbReference type="NCBI Taxonomy" id="279824"/>
    <lineage>
        <taxon>Bacteria</taxon>
        <taxon>Pseudomonadati</taxon>
        <taxon>Bacteroidota</taxon>
        <taxon>Cytophagia</taxon>
        <taxon>Cytophagales</taxon>
        <taxon>Cyclobacteriaceae</taxon>
        <taxon>Algoriphagus</taxon>
    </lineage>
</organism>
<keyword evidence="4" id="KW-0804">Transcription</keyword>
<dbReference type="GO" id="GO:0016987">
    <property type="term" value="F:sigma factor activity"/>
    <property type="evidence" value="ECO:0007669"/>
    <property type="project" value="UniProtKB-KW"/>
</dbReference>
<dbReference type="InterPro" id="IPR014284">
    <property type="entry name" value="RNA_pol_sigma-70_dom"/>
</dbReference>
<evidence type="ECO:0000256" key="2">
    <source>
        <dbReference type="ARBA" id="ARBA00023015"/>
    </source>
</evidence>
<dbReference type="STRING" id="279824.SAMN03080617_04090"/>
<evidence type="ECO:0000256" key="3">
    <source>
        <dbReference type="ARBA" id="ARBA00023082"/>
    </source>
</evidence>
<accession>A0A1G5ZL55</accession>
<dbReference type="RefSeq" id="WP_175454298.1">
    <property type="nucleotide sequence ID" value="NZ_FMXE01000045.1"/>
</dbReference>
<proteinExistence type="inferred from homology"/>
<evidence type="ECO:0000313" key="8">
    <source>
        <dbReference type="Proteomes" id="UP000198756"/>
    </source>
</evidence>
<dbReference type="InterPro" id="IPR036388">
    <property type="entry name" value="WH-like_DNA-bd_sf"/>
</dbReference>
<name>A0A1G5ZL55_9BACT</name>
<dbReference type="Proteomes" id="UP000198756">
    <property type="component" value="Unassembled WGS sequence"/>
</dbReference>
<dbReference type="EMBL" id="FMXE01000045">
    <property type="protein sequence ID" value="SDA95514.1"/>
    <property type="molecule type" value="Genomic_DNA"/>
</dbReference>
<protein>
    <submittedName>
        <fullName evidence="7">RNA polymerase sigma-70 factor, ECF subfamily</fullName>
    </submittedName>
</protein>
<evidence type="ECO:0000256" key="4">
    <source>
        <dbReference type="ARBA" id="ARBA00023163"/>
    </source>
</evidence>
<dbReference type="Pfam" id="PF04542">
    <property type="entry name" value="Sigma70_r2"/>
    <property type="match status" value="1"/>
</dbReference>
<evidence type="ECO:0000256" key="1">
    <source>
        <dbReference type="ARBA" id="ARBA00010641"/>
    </source>
</evidence>
<dbReference type="AlphaFoldDB" id="A0A1G5ZL55"/>
<evidence type="ECO:0000259" key="5">
    <source>
        <dbReference type="Pfam" id="PF04542"/>
    </source>
</evidence>
<dbReference type="InterPro" id="IPR013249">
    <property type="entry name" value="RNA_pol_sigma70_r4_t2"/>
</dbReference>
<dbReference type="GO" id="GO:0003677">
    <property type="term" value="F:DNA binding"/>
    <property type="evidence" value="ECO:0007669"/>
    <property type="project" value="InterPro"/>
</dbReference>
<dbReference type="Gene3D" id="1.10.10.10">
    <property type="entry name" value="Winged helix-like DNA-binding domain superfamily/Winged helix DNA-binding domain"/>
    <property type="match status" value="1"/>
</dbReference>
<dbReference type="PANTHER" id="PTHR43133">
    <property type="entry name" value="RNA POLYMERASE ECF-TYPE SIGMA FACTO"/>
    <property type="match status" value="1"/>
</dbReference>
<reference evidence="8" key="1">
    <citation type="submission" date="2016-10" db="EMBL/GenBank/DDBJ databases">
        <authorList>
            <person name="Varghese N."/>
            <person name="Submissions S."/>
        </authorList>
    </citation>
    <scope>NUCLEOTIDE SEQUENCE [LARGE SCALE GENOMIC DNA]</scope>
    <source>
        <strain evidence="8">DSM 22703</strain>
    </source>
</reference>
<feature type="domain" description="RNA polymerase sigma factor 70 region 4 type 2" evidence="6">
    <location>
        <begin position="108"/>
        <end position="159"/>
    </location>
</feature>
<dbReference type="Gene3D" id="1.10.1740.10">
    <property type="match status" value="1"/>
</dbReference>
<gene>
    <name evidence="7" type="ORF">SAMN03080617_04090</name>
</gene>
<keyword evidence="2" id="KW-0805">Transcription regulation</keyword>
<dbReference type="Pfam" id="PF08281">
    <property type="entry name" value="Sigma70_r4_2"/>
    <property type="match status" value="1"/>
</dbReference>
<evidence type="ECO:0000259" key="6">
    <source>
        <dbReference type="Pfam" id="PF08281"/>
    </source>
</evidence>
<dbReference type="InterPro" id="IPR039425">
    <property type="entry name" value="RNA_pol_sigma-70-like"/>
</dbReference>
<keyword evidence="8" id="KW-1185">Reference proteome</keyword>
<keyword evidence="3" id="KW-0731">Sigma factor</keyword>
<feature type="domain" description="RNA polymerase sigma-70 region 2" evidence="5">
    <location>
        <begin position="12"/>
        <end position="78"/>
    </location>
</feature>
<dbReference type="InterPro" id="IPR007627">
    <property type="entry name" value="RNA_pol_sigma70_r2"/>
</dbReference>
<sequence length="170" mass="19852">MKNAKELQFEALYQSHKDKVYRLCLGFVREKEQANDLFQEILIKIWRHLDSFKGESEISTWIYRIAYNTALTFAAREKKKDQKQTEMPENLDLSEPENYNSEQEIRIQMLYEAINELPELDRVIATLLLENTAYKSIAEISGISENYVAVKVNRIKAALTQKLNPQPHGN</sequence>
<dbReference type="SUPFAM" id="SSF88659">
    <property type="entry name" value="Sigma3 and sigma4 domains of RNA polymerase sigma factors"/>
    <property type="match status" value="1"/>
</dbReference>
<comment type="similarity">
    <text evidence="1">Belongs to the sigma-70 factor family. ECF subfamily.</text>
</comment>
<evidence type="ECO:0000313" key="7">
    <source>
        <dbReference type="EMBL" id="SDA95514.1"/>
    </source>
</evidence>